<gene>
    <name evidence="1" type="primary">UTR4_0</name>
    <name evidence="1" type="ORF">CM83_3554</name>
</gene>
<dbReference type="AlphaFoldDB" id="A0A0A9Z9T9"/>
<proteinExistence type="predicted"/>
<name>A0A0A9Z9T9_LYGHE</name>
<evidence type="ECO:0000313" key="1">
    <source>
        <dbReference type="EMBL" id="JAG40651.1"/>
    </source>
</evidence>
<reference evidence="1" key="2">
    <citation type="submission" date="2014-07" db="EMBL/GenBank/DDBJ databases">
        <authorList>
            <person name="Hull J."/>
        </authorList>
    </citation>
    <scope>NUCLEOTIDE SEQUENCE</scope>
</reference>
<organism evidence="1">
    <name type="scientific">Lygus hesperus</name>
    <name type="common">Western plant bug</name>
    <dbReference type="NCBI Taxonomy" id="30085"/>
    <lineage>
        <taxon>Eukaryota</taxon>
        <taxon>Metazoa</taxon>
        <taxon>Ecdysozoa</taxon>
        <taxon>Arthropoda</taxon>
        <taxon>Hexapoda</taxon>
        <taxon>Insecta</taxon>
        <taxon>Pterygota</taxon>
        <taxon>Neoptera</taxon>
        <taxon>Paraneoptera</taxon>
        <taxon>Hemiptera</taxon>
        <taxon>Heteroptera</taxon>
        <taxon>Panheteroptera</taxon>
        <taxon>Cimicomorpha</taxon>
        <taxon>Miridae</taxon>
        <taxon>Mirini</taxon>
        <taxon>Lygus</taxon>
    </lineage>
</organism>
<reference evidence="1" key="1">
    <citation type="journal article" date="2014" name="PLoS ONE">
        <title>Transcriptome-Based Identification of ABC Transporters in the Western Tarnished Plant Bug Lygus hesperus.</title>
        <authorList>
            <person name="Hull J.J."/>
            <person name="Chaney K."/>
            <person name="Geib S.M."/>
            <person name="Fabrick J.A."/>
            <person name="Brent C.S."/>
            <person name="Walsh D."/>
            <person name="Lavine L.C."/>
        </authorList>
    </citation>
    <scope>NUCLEOTIDE SEQUENCE</scope>
</reference>
<sequence length="100" mass="11612">LKARYYNKRILASNFMTKILEFKPIRDPSLSELQRFITVHQNNWNALTSLSLVDTLDFVKLQLALSHLDTSTRRAFEDKHSASTVPSYEQLMAFVTDHAR</sequence>
<feature type="non-terminal residue" evidence="1">
    <location>
        <position position="1"/>
    </location>
</feature>
<feature type="non-terminal residue" evidence="1">
    <location>
        <position position="100"/>
    </location>
</feature>
<protein>
    <submittedName>
        <fullName evidence="1">Enolase-phosphatase E1</fullName>
    </submittedName>
</protein>
<dbReference type="EMBL" id="GBHO01002953">
    <property type="protein sequence ID" value="JAG40651.1"/>
    <property type="molecule type" value="Transcribed_RNA"/>
</dbReference>
<accession>A0A0A9Z9T9</accession>